<name>A0ABR2FNL2_9ROSI</name>
<dbReference type="PANTHER" id="PTHR34427">
    <property type="entry name" value="DUF4283 DOMAIN PROTEIN"/>
    <property type="match status" value="1"/>
</dbReference>
<accession>A0ABR2FNL2</accession>
<organism evidence="1 2">
    <name type="scientific">Hibiscus sabdariffa</name>
    <name type="common">roselle</name>
    <dbReference type="NCBI Taxonomy" id="183260"/>
    <lineage>
        <taxon>Eukaryota</taxon>
        <taxon>Viridiplantae</taxon>
        <taxon>Streptophyta</taxon>
        <taxon>Embryophyta</taxon>
        <taxon>Tracheophyta</taxon>
        <taxon>Spermatophyta</taxon>
        <taxon>Magnoliopsida</taxon>
        <taxon>eudicotyledons</taxon>
        <taxon>Gunneridae</taxon>
        <taxon>Pentapetalae</taxon>
        <taxon>rosids</taxon>
        <taxon>malvids</taxon>
        <taxon>Malvales</taxon>
        <taxon>Malvaceae</taxon>
        <taxon>Malvoideae</taxon>
        <taxon>Hibiscus</taxon>
    </lineage>
</organism>
<protein>
    <recommendedName>
        <fullName evidence="3">DUF4283 domain-containing protein</fullName>
    </recommendedName>
</protein>
<reference evidence="1 2" key="1">
    <citation type="journal article" date="2024" name="G3 (Bethesda)">
        <title>Genome assembly of Hibiscus sabdariffa L. provides insights into metabolisms of medicinal natural products.</title>
        <authorList>
            <person name="Kim T."/>
        </authorList>
    </citation>
    <scope>NUCLEOTIDE SEQUENCE [LARGE SCALE GENOMIC DNA]</scope>
    <source>
        <strain evidence="1">TK-2024</strain>
        <tissue evidence="1">Old leaves</tissue>
    </source>
</reference>
<evidence type="ECO:0000313" key="2">
    <source>
        <dbReference type="Proteomes" id="UP001472677"/>
    </source>
</evidence>
<dbReference type="EMBL" id="JBBPBM010000005">
    <property type="protein sequence ID" value="KAK8583589.1"/>
    <property type="molecule type" value="Genomic_DNA"/>
</dbReference>
<sequence length="199" mass="23168">MAYGNGRSSSWRKKRNSIVIEQRVTEPQQIHVEGERQAMVQSIRSIKQDEEVGTVEESAQHKEDTRVITRIIDDVKLELLSRCVLGFCRKPRQIFDLANEFHRAYLSGFRLMRVVGSLALLIFYSFEERKRTLELKVLNTWLENVMDWSPTIAMSNRRVWVSVCGIPIHAWSLGTFKNLAERWGDLIELDDTTLDPLNF</sequence>
<comment type="caution">
    <text evidence="1">The sequence shown here is derived from an EMBL/GenBank/DDBJ whole genome shotgun (WGS) entry which is preliminary data.</text>
</comment>
<keyword evidence="2" id="KW-1185">Reference proteome</keyword>
<dbReference type="PANTHER" id="PTHR34427:SF5">
    <property type="entry name" value="DUF4283 DOMAIN-CONTAINING PROTEIN"/>
    <property type="match status" value="1"/>
</dbReference>
<dbReference type="Proteomes" id="UP001472677">
    <property type="component" value="Unassembled WGS sequence"/>
</dbReference>
<gene>
    <name evidence="1" type="ORF">V6N12_067853</name>
</gene>
<proteinExistence type="predicted"/>
<evidence type="ECO:0008006" key="3">
    <source>
        <dbReference type="Google" id="ProtNLM"/>
    </source>
</evidence>
<evidence type="ECO:0000313" key="1">
    <source>
        <dbReference type="EMBL" id="KAK8583589.1"/>
    </source>
</evidence>